<dbReference type="InterPro" id="IPR008538">
    <property type="entry name" value="Uma2"/>
</dbReference>
<reference evidence="3 4" key="1">
    <citation type="journal article" date="2016" name="Biochim. Biophys. Acta">
        <title>Characterization of red-shifted phycobilisomes isolated from the chlorophyll f-containing cyanobacterium Halomicronema hongdechloris.</title>
        <authorList>
            <person name="Li Y."/>
            <person name="Lin Y."/>
            <person name="Garvey C.J."/>
            <person name="Birch D."/>
            <person name="Corkery R.W."/>
            <person name="Loughlin P.C."/>
            <person name="Scheer H."/>
            <person name="Willows R.D."/>
            <person name="Chen M."/>
        </authorList>
    </citation>
    <scope>NUCLEOTIDE SEQUENCE [LARGE SCALE GENOMIC DNA]</scope>
    <source>
        <strain evidence="3 4">C2206</strain>
    </source>
</reference>
<protein>
    <recommendedName>
        <fullName evidence="2">Putative restriction endonuclease domain-containing protein</fullName>
    </recommendedName>
</protein>
<gene>
    <name evidence="3" type="ORF">XM38_004380</name>
</gene>
<evidence type="ECO:0000313" key="3">
    <source>
        <dbReference type="EMBL" id="ASC69511.1"/>
    </source>
</evidence>
<name>A0A1Z3HGV1_9CYAN</name>
<proteinExistence type="predicted"/>
<feature type="domain" description="Putative restriction endonuclease" evidence="2">
    <location>
        <begin position="8"/>
        <end position="50"/>
    </location>
</feature>
<feature type="coiled-coil region" evidence="1">
    <location>
        <begin position="42"/>
        <end position="78"/>
    </location>
</feature>
<dbReference type="PANTHER" id="PTHR33352:SF3">
    <property type="entry name" value="SLR1612 PROTEIN"/>
    <property type="match status" value="1"/>
</dbReference>
<dbReference type="Proteomes" id="UP000191901">
    <property type="component" value="Chromosome"/>
</dbReference>
<dbReference type="STRING" id="1641165.XM38_21590"/>
<sequence length="81" mass="9105">MPPNSIKRPRRSWVVWEEGGQYPDLIIELLSPATAQVDHTLKKTLYAEAEATQARLQAQQAEDRAAHLAKQLKALGIDLEE</sequence>
<dbReference type="OrthoDB" id="278499at2"/>
<dbReference type="AlphaFoldDB" id="A0A1Z3HGV1"/>
<evidence type="ECO:0000313" key="4">
    <source>
        <dbReference type="Proteomes" id="UP000191901"/>
    </source>
</evidence>
<keyword evidence="4" id="KW-1185">Reference proteome</keyword>
<keyword evidence="1" id="KW-0175">Coiled coil</keyword>
<dbReference type="PANTHER" id="PTHR33352">
    <property type="entry name" value="SLR1095 PROTEIN"/>
    <property type="match status" value="1"/>
</dbReference>
<organism evidence="3 4">
    <name type="scientific">Halomicronema hongdechloris C2206</name>
    <dbReference type="NCBI Taxonomy" id="1641165"/>
    <lineage>
        <taxon>Bacteria</taxon>
        <taxon>Bacillati</taxon>
        <taxon>Cyanobacteriota</taxon>
        <taxon>Cyanophyceae</taxon>
        <taxon>Nodosilineales</taxon>
        <taxon>Nodosilineaceae</taxon>
        <taxon>Halomicronema</taxon>
    </lineage>
</organism>
<dbReference type="EMBL" id="CP021983">
    <property type="protein sequence ID" value="ASC69511.1"/>
    <property type="molecule type" value="Genomic_DNA"/>
</dbReference>
<dbReference type="SUPFAM" id="SSF52980">
    <property type="entry name" value="Restriction endonuclease-like"/>
    <property type="match status" value="1"/>
</dbReference>
<evidence type="ECO:0000256" key="1">
    <source>
        <dbReference type="SAM" id="Coils"/>
    </source>
</evidence>
<accession>A0A1Z3HGV1</accession>
<dbReference type="Pfam" id="PF05685">
    <property type="entry name" value="Uma2"/>
    <property type="match status" value="1"/>
</dbReference>
<dbReference type="KEGG" id="hhg:XM38_004380"/>
<evidence type="ECO:0000259" key="2">
    <source>
        <dbReference type="Pfam" id="PF05685"/>
    </source>
</evidence>
<dbReference type="InterPro" id="IPR011335">
    <property type="entry name" value="Restrct_endonuc-II-like"/>
</dbReference>